<evidence type="ECO:0000256" key="6">
    <source>
        <dbReference type="ARBA" id="ARBA00022741"/>
    </source>
</evidence>
<dbReference type="FunCoup" id="A0A090MAV8">
    <property type="interactions" value="1844"/>
</dbReference>
<dbReference type="PANTHER" id="PTHR10890:SF25">
    <property type="entry name" value="CYSTEINE--TRNA LIGASE, CHLOROPLASTIC_MITOCHONDRIAL"/>
    <property type="match status" value="1"/>
</dbReference>
<keyword evidence="5" id="KW-0479">Metal-binding</keyword>
<evidence type="ECO:0000256" key="8">
    <source>
        <dbReference type="ARBA" id="ARBA00022840"/>
    </source>
</evidence>
<dbReference type="NCBIfam" id="TIGR00435">
    <property type="entry name" value="cysS"/>
    <property type="match status" value="1"/>
</dbReference>
<evidence type="ECO:0000256" key="2">
    <source>
        <dbReference type="ARBA" id="ARBA00005594"/>
    </source>
</evidence>
<keyword evidence="8" id="KW-0067">ATP-binding</keyword>
<dbReference type="CDD" id="cd00672">
    <property type="entry name" value="CysRS_core"/>
    <property type="match status" value="1"/>
</dbReference>
<keyword evidence="7" id="KW-0862">Zinc</keyword>
<keyword evidence="4" id="KW-0436">Ligase</keyword>
<dbReference type="GeneID" id="9832234"/>
<comment type="similarity">
    <text evidence="2">Belongs to the class-I aminoacyl-tRNA synthetase family.</text>
</comment>
<dbReference type="STRING" id="70448.A0A090MAV8"/>
<dbReference type="FunFam" id="3.40.50.620:FF:000009">
    <property type="entry name" value="Cysteine--tRNA ligase"/>
    <property type="match status" value="1"/>
</dbReference>
<evidence type="ECO:0000256" key="5">
    <source>
        <dbReference type="ARBA" id="ARBA00022723"/>
    </source>
</evidence>
<evidence type="ECO:0000256" key="3">
    <source>
        <dbReference type="ARBA" id="ARBA00012832"/>
    </source>
</evidence>
<sequence>MTTTTTAAFMARANPRSFGRILLAHRQRALSEGRWTRRSVVVVTNASGQSAPGTARANRGIGGTPLIRSDAATGPTLARNARLVYGSAVSETVENGGESGTEGRDLTKLWLTNTMTRKKELFIPRDPAGKKVQMYVCGVTVYDYSHIGHARVYVAFDVLYRRLMGLGYDVTYCRNFTDIDDKIIKRSNESGETCEALTNKFIDAFHEDMTALGCLRPTLEPRATECVDDIIAFIERLIAKGNAYEASGDVYFSVDTLPAYGALSGRKQDDNRAGERVAVDERKKNPADFALWKTAKPGEPTWTSPWGDGRPGWHIECSAMIEKMLGPTIDIHGGGQDLVFPHHENELAQSSAACGCGAHADENPFVRYWVHNGFVKVDSEKMSKSLGNFFTIREVLDKYHPFVLRFMLLGAHYRAPINYTQRALEEASDRVYYLYQTLQDVRSVIRDAAVEEDATKPVPMVADALKLANETEKQVLESLNDDLNTPAVMATLSAPLKSMNDFMTTKAGKKAVGRVRALQALLTSIEGVLEAVGMPRGEEDVFLGELRAKALHRAGLTEDALLAKIEERKKARDAKDFAESDRLRDELSARGIGLMDGAAVAWRPVPVVDA</sequence>
<dbReference type="RefSeq" id="XP_022839730.1">
    <property type="nucleotide sequence ID" value="XM_022983087.1"/>
</dbReference>
<keyword evidence="14" id="KW-1185">Reference proteome</keyword>
<dbReference type="PRINTS" id="PR00983">
    <property type="entry name" value="TRNASYNTHCYS"/>
</dbReference>
<keyword evidence="9" id="KW-0648">Protein biosynthesis</keyword>
<dbReference type="Gene3D" id="3.40.50.620">
    <property type="entry name" value="HUPs"/>
    <property type="match status" value="1"/>
</dbReference>
<keyword evidence="6" id="KW-0547">Nucleotide-binding</keyword>
<evidence type="ECO:0000256" key="9">
    <source>
        <dbReference type="ARBA" id="ARBA00022917"/>
    </source>
</evidence>
<reference evidence="14" key="1">
    <citation type="journal article" date="2006" name="Proc. Natl. Acad. Sci. U.S.A.">
        <title>Genome analysis of the smallest free-living eukaryote Ostreococcus tauri unveils many unique features.</title>
        <authorList>
            <person name="Derelle E."/>
            <person name="Ferraz C."/>
            <person name="Rombauts S."/>
            <person name="Rouze P."/>
            <person name="Worden A.Z."/>
            <person name="Robbens S."/>
            <person name="Partensky F."/>
            <person name="Degroeve S."/>
            <person name="Echeynie S."/>
            <person name="Cooke R."/>
            <person name="Saeys Y."/>
            <person name="Wuyts J."/>
            <person name="Jabbari K."/>
            <person name="Bowler C."/>
            <person name="Panaud O."/>
            <person name="Piegu B."/>
            <person name="Ball S.G."/>
            <person name="Ral J.-P."/>
            <person name="Bouget F.-Y."/>
            <person name="Piganeau G."/>
            <person name="De Baets B."/>
            <person name="Picard A."/>
            <person name="Delseny M."/>
            <person name="Demaille J."/>
            <person name="Van de Peer Y."/>
            <person name="Moreau H."/>
        </authorList>
    </citation>
    <scope>NUCLEOTIDE SEQUENCE [LARGE SCALE GENOMIC DNA]</scope>
    <source>
        <strain evidence="14">OTTH 0595 / CCAP 157/2 / RCC745</strain>
    </source>
</reference>
<dbReference type="AlphaFoldDB" id="A0A090MAV8"/>
<keyword evidence="10" id="KW-0030">Aminoacyl-tRNA synthetase</keyword>
<dbReference type="InterPro" id="IPR009080">
    <property type="entry name" value="tRNAsynth_Ia_anticodon-bd"/>
</dbReference>
<protein>
    <recommendedName>
        <fullName evidence="3">cysteine--tRNA ligase</fullName>
        <ecNumber evidence="3">6.1.1.16</ecNumber>
    </recommendedName>
    <alternativeName>
        <fullName evidence="11">Cysteinyl-tRNA synthetase</fullName>
    </alternativeName>
</protein>
<organism evidence="13 14">
    <name type="scientific">Ostreococcus tauri</name>
    <name type="common">Marine green alga</name>
    <dbReference type="NCBI Taxonomy" id="70448"/>
    <lineage>
        <taxon>Eukaryota</taxon>
        <taxon>Viridiplantae</taxon>
        <taxon>Chlorophyta</taxon>
        <taxon>Mamiellophyceae</taxon>
        <taxon>Mamiellales</taxon>
        <taxon>Bathycoccaceae</taxon>
        <taxon>Ostreococcus</taxon>
    </lineage>
</organism>
<dbReference type="HAMAP" id="MF_00041">
    <property type="entry name" value="Cys_tRNA_synth"/>
    <property type="match status" value="1"/>
</dbReference>
<dbReference type="GO" id="GO:0046872">
    <property type="term" value="F:metal ion binding"/>
    <property type="evidence" value="ECO:0007669"/>
    <property type="project" value="UniProtKB-KW"/>
</dbReference>
<dbReference type="Gene3D" id="1.20.120.1910">
    <property type="entry name" value="Cysteine-tRNA ligase, C-terminal anti-codon recognition domain"/>
    <property type="match status" value="1"/>
</dbReference>
<dbReference type="GO" id="GO:0004817">
    <property type="term" value="F:cysteine-tRNA ligase activity"/>
    <property type="evidence" value="ECO:0007669"/>
    <property type="project" value="UniProtKB-EC"/>
</dbReference>
<dbReference type="GO" id="GO:0005524">
    <property type="term" value="F:ATP binding"/>
    <property type="evidence" value="ECO:0007669"/>
    <property type="project" value="UniProtKB-KW"/>
</dbReference>
<dbReference type="InterPro" id="IPR015803">
    <property type="entry name" value="Cys-tRNA-ligase"/>
</dbReference>
<feature type="domain" description="tRNA synthetases class I catalytic" evidence="12">
    <location>
        <begin position="129"/>
        <end position="428"/>
    </location>
</feature>
<dbReference type="InterPro" id="IPR024909">
    <property type="entry name" value="Cys-tRNA/MSH_ligase"/>
</dbReference>
<dbReference type="SUPFAM" id="SSF47323">
    <property type="entry name" value="Anticodon-binding domain of a subclass of class I aminoacyl-tRNA synthetases"/>
    <property type="match status" value="1"/>
</dbReference>
<dbReference type="Proteomes" id="UP000009170">
    <property type="component" value="Unassembled WGS sequence"/>
</dbReference>
<accession>A0A090MAV8</accession>
<dbReference type="KEGG" id="ota:OT_ostta10g00100"/>
<dbReference type="Pfam" id="PF01406">
    <property type="entry name" value="tRNA-synt_1e"/>
    <property type="match status" value="1"/>
</dbReference>
<evidence type="ECO:0000313" key="13">
    <source>
        <dbReference type="EMBL" id="CEF99254.1"/>
    </source>
</evidence>
<reference evidence="13 14" key="2">
    <citation type="journal article" date="2014" name="BMC Genomics">
        <title>An improved genome of the model marine alga Ostreococcus tauri unfolds by assessing Illumina de novo assemblies.</title>
        <authorList>
            <person name="Blanc-Mathieu R."/>
            <person name="Verhelst B."/>
            <person name="Derelle E."/>
            <person name="Rombauts S."/>
            <person name="Bouget F.Y."/>
            <person name="Carre I."/>
            <person name="Chateau A."/>
            <person name="Eyre-Walker A."/>
            <person name="Grimsley N."/>
            <person name="Moreau H."/>
            <person name="Piegu B."/>
            <person name="Rivals E."/>
            <person name="Schackwitz W."/>
            <person name="Van de Peer Y."/>
            <person name="Piganeau G."/>
        </authorList>
    </citation>
    <scope>NUCLEOTIDE SEQUENCE [LARGE SCALE GENOMIC DNA]</scope>
    <source>
        <strain evidence="14">OTTH 0595 / CCAP 157/2 / RCC745</strain>
    </source>
</reference>
<evidence type="ECO:0000256" key="10">
    <source>
        <dbReference type="ARBA" id="ARBA00023146"/>
    </source>
</evidence>
<evidence type="ECO:0000259" key="12">
    <source>
        <dbReference type="Pfam" id="PF01406"/>
    </source>
</evidence>
<dbReference type="EMBL" id="CAID01000010">
    <property type="protein sequence ID" value="CEF99254.1"/>
    <property type="molecule type" value="Genomic_DNA"/>
</dbReference>
<comment type="caution">
    <text evidence="13">The sequence shown here is derived from an EMBL/GenBank/DDBJ whole genome shotgun (WGS) entry which is preliminary data.</text>
</comment>
<evidence type="ECO:0000256" key="11">
    <source>
        <dbReference type="ARBA" id="ARBA00031499"/>
    </source>
</evidence>
<evidence type="ECO:0000256" key="4">
    <source>
        <dbReference type="ARBA" id="ARBA00022598"/>
    </source>
</evidence>
<dbReference type="GO" id="GO:0006423">
    <property type="term" value="P:cysteinyl-tRNA aminoacylation"/>
    <property type="evidence" value="ECO:0007669"/>
    <property type="project" value="InterPro"/>
</dbReference>
<dbReference type="SUPFAM" id="SSF52374">
    <property type="entry name" value="Nucleotidylyl transferase"/>
    <property type="match status" value="1"/>
</dbReference>
<dbReference type="EC" id="6.1.1.16" evidence="3"/>
<dbReference type="OrthoDB" id="438179at2759"/>
<proteinExistence type="inferred from homology"/>
<comment type="cofactor">
    <cofactor evidence="1">
        <name>Zn(2+)</name>
        <dbReference type="ChEBI" id="CHEBI:29105"/>
    </cofactor>
</comment>
<dbReference type="InterPro" id="IPR014729">
    <property type="entry name" value="Rossmann-like_a/b/a_fold"/>
</dbReference>
<evidence type="ECO:0000313" key="14">
    <source>
        <dbReference type="Proteomes" id="UP000009170"/>
    </source>
</evidence>
<evidence type="ECO:0000256" key="7">
    <source>
        <dbReference type="ARBA" id="ARBA00022833"/>
    </source>
</evidence>
<dbReference type="InParanoid" id="A0A090MAV8"/>
<gene>
    <name evidence="13" type="ORF">OT_ostta10g00100</name>
</gene>
<dbReference type="InterPro" id="IPR032678">
    <property type="entry name" value="tRNA-synt_1_cat_dom"/>
</dbReference>
<evidence type="ECO:0000256" key="1">
    <source>
        <dbReference type="ARBA" id="ARBA00001947"/>
    </source>
</evidence>
<dbReference type="PANTHER" id="PTHR10890">
    <property type="entry name" value="CYSTEINYL-TRNA SYNTHETASE"/>
    <property type="match status" value="1"/>
</dbReference>
<dbReference type="GO" id="GO:0005737">
    <property type="term" value="C:cytoplasm"/>
    <property type="evidence" value="ECO:0007669"/>
    <property type="project" value="TreeGrafter"/>
</dbReference>
<name>A0A090MAV8_OSTTA</name>